<dbReference type="Proteomes" id="UP001279642">
    <property type="component" value="Unassembled WGS sequence"/>
</dbReference>
<name>A0ABU5EHL0_9PROT</name>
<accession>A0ABU5EHL0</accession>
<dbReference type="SUPFAM" id="SSF46626">
    <property type="entry name" value="Cytochrome c"/>
    <property type="match status" value="1"/>
</dbReference>
<dbReference type="Pfam" id="PF13442">
    <property type="entry name" value="Cytochrome_CBB3"/>
    <property type="match status" value="1"/>
</dbReference>
<feature type="region of interest" description="Disordered" evidence="5">
    <location>
        <begin position="31"/>
        <end position="50"/>
    </location>
</feature>
<feature type="chain" id="PRO_5045610159" evidence="6">
    <location>
        <begin position="31"/>
        <end position="173"/>
    </location>
</feature>
<comment type="caution">
    <text evidence="8">The sequence shown here is derived from an EMBL/GenBank/DDBJ whole genome shotgun (WGS) entry which is preliminary data.</text>
</comment>
<dbReference type="PROSITE" id="PS51257">
    <property type="entry name" value="PROKAR_LIPOPROTEIN"/>
    <property type="match status" value="1"/>
</dbReference>
<evidence type="ECO:0000313" key="9">
    <source>
        <dbReference type="Proteomes" id="UP001279642"/>
    </source>
</evidence>
<gene>
    <name evidence="8" type="ORF">SMD27_23450</name>
</gene>
<keyword evidence="1 4" id="KW-0349">Heme</keyword>
<dbReference type="Gene3D" id="1.10.760.10">
    <property type="entry name" value="Cytochrome c-like domain"/>
    <property type="match status" value="1"/>
</dbReference>
<dbReference type="PROSITE" id="PS51007">
    <property type="entry name" value="CYTC"/>
    <property type="match status" value="1"/>
</dbReference>
<dbReference type="InterPro" id="IPR022411">
    <property type="entry name" value="C-typ_cyt_methanol_metab-rel"/>
</dbReference>
<dbReference type="NCBIfam" id="TIGR03874">
    <property type="entry name" value="4cys_cytochr"/>
    <property type="match status" value="1"/>
</dbReference>
<evidence type="ECO:0000259" key="7">
    <source>
        <dbReference type="PROSITE" id="PS51007"/>
    </source>
</evidence>
<feature type="region of interest" description="Disordered" evidence="5">
    <location>
        <begin position="146"/>
        <end position="173"/>
    </location>
</feature>
<sequence length="173" mass="18743">MNMRHLPRVNVTFFTALTIISLGCISAGSAQDSKDDANGANPDDKPYHIEADGTTDWPIFNGYRRYHSICHTCHGPDGLGSSFGPNLTESLKHMTKDQFMDVVVNGRTNVSTSSEKRMPALGTDLNVMCYIDDIYAYLKARSDGAIGRGRPQKHASKPQEAAEAEAACMGSGS</sequence>
<keyword evidence="2 4" id="KW-0479">Metal-binding</keyword>
<evidence type="ECO:0000256" key="6">
    <source>
        <dbReference type="SAM" id="SignalP"/>
    </source>
</evidence>
<feature type="signal peptide" evidence="6">
    <location>
        <begin position="1"/>
        <end position="30"/>
    </location>
</feature>
<keyword evidence="6" id="KW-0732">Signal</keyword>
<reference evidence="8 9" key="1">
    <citation type="journal article" date="2016" name="Antonie Van Leeuwenhoek">
        <title>Dongia soli sp. nov., isolated from soil from Dokdo, Korea.</title>
        <authorList>
            <person name="Kim D.U."/>
            <person name="Lee H."/>
            <person name="Kim H."/>
            <person name="Kim S.G."/>
            <person name="Ka J.O."/>
        </authorList>
    </citation>
    <scope>NUCLEOTIDE SEQUENCE [LARGE SCALE GENOMIC DNA]</scope>
    <source>
        <strain evidence="8 9">D78</strain>
    </source>
</reference>
<dbReference type="InterPro" id="IPR009056">
    <property type="entry name" value="Cyt_c-like_dom"/>
</dbReference>
<evidence type="ECO:0000256" key="5">
    <source>
        <dbReference type="SAM" id="MobiDB-lite"/>
    </source>
</evidence>
<keyword evidence="3 4" id="KW-0408">Iron</keyword>
<feature type="compositionally biased region" description="Basic and acidic residues" evidence="5">
    <location>
        <begin position="32"/>
        <end position="50"/>
    </location>
</feature>
<evidence type="ECO:0000313" key="8">
    <source>
        <dbReference type="EMBL" id="MDY0885812.1"/>
    </source>
</evidence>
<dbReference type="InterPro" id="IPR036909">
    <property type="entry name" value="Cyt_c-like_dom_sf"/>
</dbReference>
<evidence type="ECO:0000256" key="2">
    <source>
        <dbReference type="ARBA" id="ARBA00022723"/>
    </source>
</evidence>
<protein>
    <submittedName>
        <fullName evidence="8">C-type cytochrome, methanol metabolism-related</fullName>
    </submittedName>
</protein>
<evidence type="ECO:0000256" key="4">
    <source>
        <dbReference type="PROSITE-ProRule" id="PRU00433"/>
    </source>
</evidence>
<feature type="domain" description="Cytochrome c" evidence="7">
    <location>
        <begin position="51"/>
        <end position="142"/>
    </location>
</feature>
<dbReference type="RefSeq" id="WP_320510886.1">
    <property type="nucleotide sequence ID" value="NZ_JAXCLW010000014.1"/>
</dbReference>
<keyword evidence="9" id="KW-1185">Reference proteome</keyword>
<organism evidence="8 9">
    <name type="scientific">Dongia soli</name>
    <dbReference type="NCBI Taxonomy" id="600628"/>
    <lineage>
        <taxon>Bacteria</taxon>
        <taxon>Pseudomonadati</taxon>
        <taxon>Pseudomonadota</taxon>
        <taxon>Alphaproteobacteria</taxon>
        <taxon>Rhodospirillales</taxon>
        <taxon>Dongiaceae</taxon>
        <taxon>Dongia</taxon>
    </lineage>
</organism>
<dbReference type="EMBL" id="JAXCLW010000014">
    <property type="protein sequence ID" value="MDY0885812.1"/>
    <property type="molecule type" value="Genomic_DNA"/>
</dbReference>
<evidence type="ECO:0000256" key="1">
    <source>
        <dbReference type="ARBA" id="ARBA00022617"/>
    </source>
</evidence>
<evidence type="ECO:0000256" key="3">
    <source>
        <dbReference type="ARBA" id="ARBA00023004"/>
    </source>
</evidence>
<proteinExistence type="predicted"/>